<evidence type="ECO:0000256" key="1">
    <source>
        <dbReference type="ARBA" id="ARBA00004123"/>
    </source>
</evidence>
<dbReference type="GO" id="GO:0005634">
    <property type="term" value="C:nucleus"/>
    <property type="evidence" value="ECO:0007669"/>
    <property type="project" value="UniProtKB-SubCell"/>
</dbReference>
<keyword evidence="2" id="KW-0677">Repeat</keyword>
<accession>A0A1B7T9E0</accession>
<dbReference type="GO" id="GO:0006396">
    <property type="term" value="P:RNA processing"/>
    <property type="evidence" value="ECO:0007669"/>
    <property type="project" value="InterPro"/>
</dbReference>
<evidence type="ECO:0000256" key="3">
    <source>
        <dbReference type="ARBA" id="ARBA00023242"/>
    </source>
</evidence>
<evidence type="ECO:0000259" key="4">
    <source>
        <dbReference type="Pfam" id="PF05843"/>
    </source>
</evidence>
<name>A0A1B7T9E0_9ASCO</name>
<feature type="domain" description="Suppressor of forked" evidence="4">
    <location>
        <begin position="36"/>
        <end position="557"/>
    </location>
</feature>
<dbReference type="InterPro" id="IPR008847">
    <property type="entry name" value="Suf"/>
</dbReference>
<dbReference type="AlphaFoldDB" id="A0A1B7T9E0"/>
<dbReference type="Gene3D" id="1.25.40.10">
    <property type="entry name" value="Tetratricopeptide repeat domain"/>
    <property type="match status" value="1"/>
</dbReference>
<dbReference type="SUPFAM" id="SSF48452">
    <property type="entry name" value="TPR-like"/>
    <property type="match status" value="1"/>
</dbReference>
<reference evidence="6" key="1">
    <citation type="journal article" date="2016" name="Proc. Natl. Acad. Sci. U.S.A.">
        <title>Comparative genomics of biotechnologically important yeasts.</title>
        <authorList>
            <person name="Riley R."/>
            <person name="Haridas S."/>
            <person name="Wolfe K.H."/>
            <person name="Lopes M.R."/>
            <person name="Hittinger C.T."/>
            <person name="Goeker M."/>
            <person name="Salamov A.A."/>
            <person name="Wisecaver J.H."/>
            <person name="Long T.M."/>
            <person name="Calvey C.H."/>
            <person name="Aerts A.L."/>
            <person name="Barry K.W."/>
            <person name="Choi C."/>
            <person name="Clum A."/>
            <person name="Coughlan A.Y."/>
            <person name="Deshpande S."/>
            <person name="Douglass A.P."/>
            <person name="Hanson S.J."/>
            <person name="Klenk H.-P."/>
            <person name="LaButti K.M."/>
            <person name="Lapidus A."/>
            <person name="Lindquist E.A."/>
            <person name="Lipzen A.M."/>
            <person name="Meier-Kolthoff J.P."/>
            <person name="Ohm R.A."/>
            <person name="Otillar R.P."/>
            <person name="Pangilinan J.L."/>
            <person name="Peng Y."/>
            <person name="Rokas A."/>
            <person name="Rosa C.A."/>
            <person name="Scheuner C."/>
            <person name="Sibirny A.A."/>
            <person name="Slot J.C."/>
            <person name="Stielow J.B."/>
            <person name="Sun H."/>
            <person name="Kurtzman C.P."/>
            <person name="Blackwell M."/>
            <person name="Grigoriev I.V."/>
            <person name="Jeffries T.W."/>
        </authorList>
    </citation>
    <scope>NUCLEOTIDE SEQUENCE [LARGE SCALE GENOMIC DNA]</scope>
    <source>
        <strain evidence="6">NRRL Y-1626</strain>
    </source>
</reference>
<dbReference type="Proteomes" id="UP000092321">
    <property type="component" value="Unassembled WGS sequence"/>
</dbReference>
<gene>
    <name evidence="5" type="ORF">HANVADRAFT_53969</name>
</gene>
<protein>
    <recommendedName>
        <fullName evidence="4">Suppressor of forked domain-containing protein</fullName>
    </recommendedName>
</protein>
<keyword evidence="3" id="KW-0539">Nucleus</keyword>
<proteinExistence type="predicted"/>
<sequence>MSFYDVSELIIKEQIEQLVNVTIDPSTIPITQQQELLTKFDDLLEKYPLTLSLWQRYFNLYIYNLQHGSNLNENSTTQSGEIIDEKLNAKFTKAIQILKPNNFQIYDILLKYQLKNVNYVTGGKQALQSIIEQFVKIWDKSLSLNPFSTDHFQYIMTFVDLFQHWQVVNNDDLIIRNNTIRKHIIHFVSSSFYKDLEKVWKWFVNWDSNNAGSGEYKINQVSPIYMKMRSKYMQWESFYNSLANLNDFDRMTQCLNWETQHKQDYENLKIYQSRYKFIIQRFFHSKQFESEYVWDLLIHNSSNSGEYNQLFLYEKALQYMPRSLNLALRYSQALELKQGKQQSTIDTVDKMFKLLIDNTKKDQDLVSISGNFDNSLNAQLSIIFKKMLQENTRLKGVKGLRQAFKTFREFIKTEKCLLNYDIFITNCKYELQADARNMPICIKILSLGLNQYGKDNIENLNKYMLTTLNFVTEAGFTREHIKSYFETYKQSLNNNIKELCRENTGKTSGEVTIDKIPLELRKNILKVYKPWISYESGMNMGKYLNVESIYSEILKTIPGIAPVEIWELYSSQNSAEELLPKQEISNAVLPNIIKQQPQIILPNNLNMMEPVSVPMPDIITEHVELPAELFEVLLNLPKADTFKPMFDDAQLQSLATDLFGIMRDMNIEKFTYKE</sequence>
<dbReference type="InterPro" id="IPR011990">
    <property type="entry name" value="TPR-like_helical_dom_sf"/>
</dbReference>
<keyword evidence="6" id="KW-1185">Reference proteome</keyword>
<evidence type="ECO:0000313" key="6">
    <source>
        <dbReference type="Proteomes" id="UP000092321"/>
    </source>
</evidence>
<comment type="caution">
    <text evidence="5">The sequence shown here is derived from an EMBL/GenBank/DDBJ whole genome shotgun (WGS) entry which is preliminary data.</text>
</comment>
<comment type="subcellular location">
    <subcellularLocation>
        <location evidence="1">Nucleus</location>
    </subcellularLocation>
</comment>
<dbReference type="EMBL" id="LXPE01000133">
    <property type="protein sequence ID" value="OBA25352.1"/>
    <property type="molecule type" value="Genomic_DNA"/>
</dbReference>
<organism evidence="5 6">
    <name type="scientific">Hanseniaspora valbyensis NRRL Y-1626</name>
    <dbReference type="NCBI Taxonomy" id="766949"/>
    <lineage>
        <taxon>Eukaryota</taxon>
        <taxon>Fungi</taxon>
        <taxon>Dikarya</taxon>
        <taxon>Ascomycota</taxon>
        <taxon>Saccharomycotina</taxon>
        <taxon>Saccharomycetes</taxon>
        <taxon>Saccharomycodales</taxon>
        <taxon>Saccharomycodaceae</taxon>
        <taxon>Hanseniaspora</taxon>
    </lineage>
</organism>
<dbReference type="Pfam" id="PF05843">
    <property type="entry name" value="Suf"/>
    <property type="match status" value="1"/>
</dbReference>
<evidence type="ECO:0000256" key="2">
    <source>
        <dbReference type="ARBA" id="ARBA00022737"/>
    </source>
</evidence>
<dbReference type="OrthoDB" id="26282at2759"/>
<evidence type="ECO:0000313" key="5">
    <source>
        <dbReference type="EMBL" id="OBA25352.1"/>
    </source>
</evidence>